<dbReference type="PATRIC" id="fig|1807.14.peg.1206"/>
<dbReference type="Gene3D" id="3.30.450.40">
    <property type="match status" value="1"/>
</dbReference>
<evidence type="ECO:0000313" key="3">
    <source>
        <dbReference type="Proteomes" id="UP000036313"/>
    </source>
</evidence>
<feature type="domain" description="EAL" evidence="1">
    <location>
        <begin position="198"/>
        <end position="437"/>
    </location>
</feature>
<dbReference type="AlphaFoldDB" id="A0A0J6Z641"/>
<dbReference type="SUPFAM" id="SSF55781">
    <property type="entry name" value="GAF domain-like"/>
    <property type="match status" value="1"/>
</dbReference>
<dbReference type="RefSeq" id="WP_048422467.1">
    <property type="nucleotide sequence ID" value="NZ_JYNU01000006.1"/>
</dbReference>
<sequence length="437" mass="47092">MLRLIETLAASLDPVSLVRRAAEQMCLYTPAASGAGIALCDPADADQLRFVAAHGSVSSLLGHVIPRSGTFLDRSMLSRATELTHDIATDCRVSLNTRAIAAALDIRSWIVTPLLHNDVAIGAMSVVAREPDALDSAAIEAITSLSNFVGALINSQSELAALFGDLYAQQDSGRSSSSFVASTEGFVAKLLYPDRIEEDATAHRIDDLFAPGALIPAFQPIVDLRTRKVVGYEALSRFPEASERNVQEWFDFARHAGRGIELELHALRTILAADDAIPENLPLAVNLSPFAAAEAEVHDILLSAGRPLVIELTEHERFPDDALETLAPLRKAGIDLAIDDVGAGYSTMLQILRLRPDIVKIDAEFTADVHNDRARRVLTAAIVQLAREISAVTVAEAIETNNQLLALQQLGVSLGQGYFLGRPQSSSEIKRRVRPGS</sequence>
<evidence type="ECO:0000313" key="2">
    <source>
        <dbReference type="EMBL" id="KMO80066.1"/>
    </source>
</evidence>
<dbReference type="GO" id="GO:0071111">
    <property type="term" value="F:cyclic-guanylate-specific phosphodiesterase activity"/>
    <property type="evidence" value="ECO:0007669"/>
    <property type="project" value="UniProtKB-EC"/>
</dbReference>
<comment type="caution">
    <text evidence="2">The sequence shown here is derived from an EMBL/GenBank/DDBJ whole genome shotgun (WGS) entry which is preliminary data.</text>
</comment>
<dbReference type="PROSITE" id="PS50883">
    <property type="entry name" value="EAL"/>
    <property type="match status" value="1"/>
</dbReference>
<dbReference type="InterPro" id="IPR003018">
    <property type="entry name" value="GAF"/>
</dbReference>
<evidence type="ECO:0000259" key="1">
    <source>
        <dbReference type="PROSITE" id="PS50883"/>
    </source>
</evidence>
<dbReference type="PANTHER" id="PTHR33121:SF76">
    <property type="entry name" value="SIGNALING PROTEIN"/>
    <property type="match status" value="1"/>
</dbReference>
<dbReference type="SMART" id="SM00052">
    <property type="entry name" value="EAL"/>
    <property type="match status" value="1"/>
</dbReference>
<dbReference type="Gene3D" id="3.20.20.450">
    <property type="entry name" value="EAL domain"/>
    <property type="match status" value="1"/>
</dbReference>
<dbReference type="Pfam" id="PF00563">
    <property type="entry name" value="EAL"/>
    <property type="match status" value="1"/>
</dbReference>
<dbReference type="InterPro" id="IPR035919">
    <property type="entry name" value="EAL_sf"/>
</dbReference>
<dbReference type="InterPro" id="IPR050706">
    <property type="entry name" value="Cyclic-di-GMP_PDE-like"/>
</dbReference>
<dbReference type="CDD" id="cd01948">
    <property type="entry name" value="EAL"/>
    <property type="match status" value="1"/>
</dbReference>
<dbReference type="InterPro" id="IPR001633">
    <property type="entry name" value="EAL_dom"/>
</dbReference>
<dbReference type="Pfam" id="PF13185">
    <property type="entry name" value="GAF_2"/>
    <property type="match status" value="1"/>
</dbReference>
<name>A0A0J6Z641_9MYCO</name>
<organism evidence="2 3">
    <name type="scientific">Mycolicibacterium obuense</name>
    <dbReference type="NCBI Taxonomy" id="1807"/>
    <lineage>
        <taxon>Bacteria</taxon>
        <taxon>Bacillati</taxon>
        <taxon>Actinomycetota</taxon>
        <taxon>Actinomycetes</taxon>
        <taxon>Mycobacteriales</taxon>
        <taxon>Mycobacteriaceae</taxon>
        <taxon>Mycolicibacterium</taxon>
    </lineage>
</organism>
<protein>
    <submittedName>
        <fullName evidence="2">Putative cyclic di-GMP phosphodiesterase YliE</fullName>
        <ecNumber evidence="2">3.1.4.52</ecNumber>
    </submittedName>
</protein>
<dbReference type="EC" id="3.1.4.52" evidence="2"/>
<keyword evidence="2" id="KW-0378">Hydrolase</keyword>
<dbReference type="EMBL" id="JYNU01000006">
    <property type="protein sequence ID" value="KMO80066.1"/>
    <property type="molecule type" value="Genomic_DNA"/>
</dbReference>
<gene>
    <name evidence="2" type="primary">yliE_2</name>
    <name evidence="2" type="ORF">MOBUDSM44075_01200</name>
</gene>
<dbReference type="Proteomes" id="UP000036313">
    <property type="component" value="Unassembled WGS sequence"/>
</dbReference>
<dbReference type="PANTHER" id="PTHR33121">
    <property type="entry name" value="CYCLIC DI-GMP PHOSPHODIESTERASE PDEF"/>
    <property type="match status" value="1"/>
</dbReference>
<proteinExistence type="predicted"/>
<reference evidence="2 3" key="1">
    <citation type="journal article" date="2015" name="Genome Biol. Evol.">
        <title>Characterization of Three Mycobacterium spp. with Potential Use in Bioremediation by Genome Sequencing and Comparative Genomics.</title>
        <authorList>
            <person name="Das S."/>
            <person name="Pettersson B.M."/>
            <person name="Behra P.R."/>
            <person name="Ramesh M."/>
            <person name="Dasgupta S."/>
            <person name="Bhattacharya A."/>
            <person name="Kirsebom L.A."/>
        </authorList>
    </citation>
    <scope>NUCLEOTIDE SEQUENCE [LARGE SCALE GENOMIC DNA]</scope>
    <source>
        <strain evidence="2 3">DSM 44075</strain>
    </source>
</reference>
<dbReference type="InterPro" id="IPR029016">
    <property type="entry name" value="GAF-like_dom_sf"/>
</dbReference>
<dbReference type="SUPFAM" id="SSF141868">
    <property type="entry name" value="EAL domain-like"/>
    <property type="match status" value="1"/>
</dbReference>
<accession>A0A0J6Z641</accession>